<feature type="compositionally biased region" description="Basic residues" evidence="11">
    <location>
        <begin position="700"/>
        <end position="714"/>
    </location>
</feature>
<keyword evidence="8" id="KW-0067">ATP-binding</keyword>
<evidence type="ECO:0000256" key="1">
    <source>
        <dbReference type="ARBA" id="ARBA00000085"/>
    </source>
</evidence>
<dbReference type="AlphaFoldDB" id="A0A6F8YMU7"/>
<evidence type="ECO:0000313" key="14">
    <source>
        <dbReference type="EMBL" id="BCB87465.1"/>
    </source>
</evidence>
<evidence type="ECO:0000256" key="12">
    <source>
        <dbReference type="SAM" id="Phobius"/>
    </source>
</evidence>
<comment type="catalytic activity">
    <reaction evidence="1">
        <text>ATP + protein L-histidine = ADP + protein N-phospho-L-histidine.</text>
        <dbReference type="EC" id="2.7.13.3"/>
    </reaction>
</comment>
<dbReference type="GO" id="GO:0000160">
    <property type="term" value="P:phosphorelay signal transduction system"/>
    <property type="evidence" value="ECO:0007669"/>
    <property type="project" value="UniProtKB-KW"/>
</dbReference>
<evidence type="ECO:0000256" key="5">
    <source>
        <dbReference type="ARBA" id="ARBA00022692"/>
    </source>
</evidence>
<evidence type="ECO:0000259" key="13">
    <source>
        <dbReference type="PROSITE" id="PS50885"/>
    </source>
</evidence>
<feature type="domain" description="HAMP" evidence="13">
    <location>
        <begin position="626"/>
        <end position="663"/>
    </location>
</feature>
<keyword evidence="9 12" id="KW-1133">Transmembrane helix</keyword>
<feature type="transmembrane region" description="Helical" evidence="12">
    <location>
        <begin position="251"/>
        <end position="272"/>
    </location>
</feature>
<keyword evidence="3" id="KW-0597">Phosphoprotein</keyword>
<keyword evidence="5 12" id="KW-0812">Transmembrane</keyword>
<organism evidence="14 15">
    <name type="scientific">Phytohabitans suffuscus</name>
    <dbReference type="NCBI Taxonomy" id="624315"/>
    <lineage>
        <taxon>Bacteria</taxon>
        <taxon>Bacillati</taxon>
        <taxon>Actinomycetota</taxon>
        <taxon>Actinomycetes</taxon>
        <taxon>Micromonosporales</taxon>
        <taxon>Micromonosporaceae</taxon>
    </lineage>
</organism>
<keyword evidence="10" id="KW-0902">Two-component regulatory system</keyword>
<keyword evidence="12" id="KW-0472">Membrane</keyword>
<feature type="transmembrane region" description="Helical" evidence="12">
    <location>
        <begin position="36"/>
        <end position="58"/>
    </location>
</feature>
<evidence type="ECO:0000256" key="8">
    <source>
        <dbReference type="ARBA" id="ARBA00022840"/>
    </source>
</evidence>
<feature type="transmembrane region" description="Helical" evidence="12">
    <location>
        <begin position="355"/>
        <end position="377"/>
    </location>
</feature>
<feature type="region of interest" description="Disordered" evidence="11">
    <location>
        <begin position="680"/>
        <end position="714"/>
    </location>
</feature>
<accession>A0A6F8YMU7</accession>
<protein>
    <recommendedName>
        <fullName evidence="2">histidine kinase</fullName>
        <ecNumber evidence="2">2.7.13.3</ecNumber>
    </recommendedName>
</protein>
<reference evidence="14 15" key="2">
    <citation type="submission" date="2020-03" db="EMBL/GenBank/DDBJ databases">
        <authorList>
            <person name="Ichikawa N."/>
            <person name="Kimura A."/>
            <person name="Kitahashi Y."/>
            <person name="Uohara A."/>
        </authorList>
    </citation>
    <scope>NUCLEOTIDE SEQUENCE [LARGE SCALE GENOMIC DNA]</scope>
    <source>
        <strain evidence="14 15">NBRC 105367</strain>
    </source>
</reference>
<dbReference type="PROSITE" id="PS50885">
    <property type="entry name" value="HAMP"/>
    <property type="match status" value="1"/>
</dbReference>
<dbReference type="GO" id="GO:0004673">
    <property type="term" value="F:protein histidine kinase activity"/>
    <property type="evidence" value="ECO:0007669"/>
    <property type="project" value="UniProtKB-EC"/>
</dbReference>
<dbReference type="GO" id="GO:0005524">
    <property type="term" value="F:ATP binding"/>
    <property type="evidence" value="ECO:0007669"/>
    <property type="project" value="UniProtKB-KW"/>
</dbReference>
<evidence type="ECO:0000256" key="10">
    <source>
        <dbReference type="ARBA" id="ARBA00023012"/>
    </source>
</evidence>
<dbReference type="InterPro" id="IPR003660">
    <property type="entry name" value="HAMP_dom"/>
</dbReference>
<evidence type="ECO:0000256" key="11">
    <source>
        <dbReference type="SAM" id="MobiDB-lite"/>
    </source>
</evidence>
<keyword evidence="7" id="KW-0418">Kinase</keyword>
<dbReference type="Pfam" id="PF00672">
    <property type="entry name" value="HAMP"/>
    <property type="match status" value="1"/>
</dbReference>
<keyword evidence="4" id="KW-0808">Transferase</keyword>
<keyword evidence="6" id="KW-0547">Nucleotide-binding</keyword>
<evidence type="ECO:0000256" key="6">
    <source>
        <dbReference type="ARBA" id="ARBA00022741"/>
    </source>
</evidence>
<dbReference type="GO" id="GO:0016020">
    <property type="term" value="C:membrane"/>
    <property type="evidence" value="ECO:0007669"/>
    <property type="project" value="InterPro"/>
</dbReference>
<evidence type="ECO:0000256" key="7">
    <source>
        <dbReference type="ARBA" id="ARBA00022777"/>
    </source>
</evidence>
<dbReference type="CDD" id="cd06225">
    <property type="entry name" value="HAMP"/>
    <property type="match status" value="1"/>
</dbReference>
<gene>
    <name evidence="14" type="ORF">Psuf_047780</name>
</gene>
<dbReference type="KEGG" id="psuu:Psuf_047780"/>
<dbReference type="PANTHER" id="PTHR44936:SF9">
    <property type="entry name" value="SENSOR PROTEIN CREC"/>
    <property type="match status" value="1"/>
</dbReference>
<dbReference type="EMBL" id="AP022871">
    <property type="protein sequence ID" value="BCB87465.1"/>
    <property type="molecule type" value="Genomic_DNA"/>
</dbReference>
<sequence>MPIRREVILPAADPLVAWRRIALDKQLPAPRFPSGIRAPSVALLCALLVLAVVCAVYLGMFHGRVIPQAVVDSQNRLVTGLARGLNATVTTGVEEMEAAAGQVPPGGDPAAVLATAGGGGTAWAGAAVLDATSRQPVAARGEPVPVANVPQDVPRTTVTPLIQGAEPRALIVAPLPDGRLLAGMTSLRVRPLRLAPNSSQSVLVGLSSGESTVVQGTPPAGGEAGDVIKQALAEAREGRAVRSTGGPPGSALLVVAAPVGSLGIAVASTVAAPVVELGSPWKGLAPAAGLVVAALLAYLVARRALVRPVRRLLLRAKADACGDPEPRPRIKGPAEVRRIAAALDDRARPRGVPAVMLLLGVPAIVLGWSGALGYAFAGGPVPVPAQVVLDSENQVTAATVALGEALDGGLREATIAAAQGAQTAPAQLTPALDRLVSGDDRYRGAYVTDPEGQVVTAAGRDPLREAEKLPRESGVRLANTGGRLPVIYAYAHRPDGHSVVVEFDVPQLADLLRRADGRVRVVDSELRTILDTEGFLAFQPLAGGEAREAATAALQGRTAARVAGRALVAGTPLAEPGSAAGLRWSVVAEQAVGDLALPANGLRRASLVLGGAAAFLAVAALGWHYFVLLLPLRRVAAAADRLADGDTETVISPHRPDEIGAIASCLEICRQARVHGPTRLGGAERLRGTGAPPTVVVRRPPNRRQAGARRAGRR</sequence>
<name>A0A6F8YMU7_9ACTN</name>
<dbReference type="PANTHER" id="PTHR44936">
    <property type="entry name" value="SENSOR PROTEIN CREC"/>
    <property type="match status" value="1"/>
</dbReference>
<evidence type="ECO:0000256" key="3">
    <source>
        <dbReference type="ARBA" id="ARBA00022553"/>
    </source>
</evidence>
<evidence type="ECO:0000256" key="4">
    <source>
        <dbReference type="ARBA" id="ARBA00022679"/>
    </source>
</evidence>
<proteinExistence type="predicted"/>
<reference evidence="14 15" key="1">
    <citation type="submission" date="2020-03" db="EMBL/GenBank/DDBJ databases">
        <title>Whole genome shotgun sequence of Phytohabitans suffuscus NBRC 105367.</title>
        <authorList>
            <person name="Komaki H."/>
            <person name="Tamura T."/>
        </authorList>
    </citation>
    <scope>NUCLEOTIDE SEQUENCE [LARGE SCALE GENOMIC DNA]</scope>
    <source>
        <strain evidence="14 15">NBRC 105367</strain>
    </source>
</reference>
<evidence type="ECO:0000256" key="2">
    <source>
        <dbReference type="ARBA" id="ARBA00012438"/>
    </source>
</evidence>
<feature type="transmembrane region" description="Helical" evidence="12">
    <location>
        <begin position="284"/>
        <end position="301"/>
    </location>
</feature>
<keyword evidence="15" id="KW-1185">Reference proteome</keyword>
<dbReference type="Proteomes" id="UP000503011">
    <property type="component" value="Chromosome"/>
</dbReference>
<dbReference type="EC" id="2.7.13.3" evidence="2"/>
<dbReference type="SUPFAM" id="SSF158472">
    <property type="entry name" value="HAMP domain-like"/>
    <property type="match status" value="1"/>
</dbReference>
<evidence type="ECO:0000256" key="9">
    <source>
        <dbReference type="ARBA" id="ARBA00022989"/>
    </source>
</evidence>
<evidence type="ECO:0000313" key="15">
    <source>
        <dbReference type="Proteomes" id="UP000503011"/>
    </source>
</evidence>
<dbReference type="InterPro" id="IPR050980">
    <property type="entry name" value="2C_sensor_his_kinase"/>
</dbReference>
<dbReference type="Gene3D" id="6.10.340.10">
    <property type="match status" value="1"/>
</dbReference>
<feature type="transmembrane region" description="Helical" evidence="12">
    <location>
        <begin position="607"/>
        <end position="632"/>
    </location>
</feature>